<organism evidence="4 5">
    <name type="scientific">Acanthaster planci</name>
    <name type="common">Crown-of-thorns starfish</name>
    <dbReference type="NCBI Taxonomy" id="133434"/>
    <lineage>
        <taxon>Eukaryota</taxon>
        <taxon>Metazoa</taxon>
        <taxon>Echinodermata</taxon>
        <taxon>Eleutherozoa</taxon>
        <taxon>Asterozoa</taxon>
        <taxon>Asteroidea</taxon>
        <taxon>Valvatacea</taxon>
        <taxon>Valvatida</taxon>
        <taxon>Acanthasteridae</taxon>
        <taxon>Acanthaster</taxon>
    </lineage>
</organism>
<evidence type="ECO:0000256" key="2">
    <source>
        <dbReference type="SAM" id="MobiDB-lite"/>
    </source>
</evidence>
<protein>
    <submittedName>
        <fullName evidence="5">Uncharacterized protein LOC110984866</fullName>
    </submittedName>
</protein>
<reference evidence="5" key="1">
    <citation type="submission" date="2025-08" db="UniProtKB">
        <authorList>
            <consortium name="RefSeq"/>
        </authorList>
    </citation>
    <scope>IDENTIFICATION</scope>
</reference>
<gene>
    <name evidence="5" type="primary">LOC110984866</name>
</gene>
<dbReference type="AlphaFoldDB" id="A0A8B7Z676"/>
<feature type="region of interest" description="Disordered" evidence="2">
    <location>
        <begin position="316"/>
        <end position="338"/>
    </location>
</feature>
<name>A0A8B7Z676_ACAPL</name>
<evidence type="ECO:0000259" key="3">
    <source>
        <dbReference type="SMART" id="SM00322"/>
    </source>
</evidence>
<dbReference type="InterPro" id="IPR004087">
    <property type="entry name" value="KH_dom"/>
</dbReference>
<evidence type="ECO:0000313" key="5">
    <source>
        <dbReference type="RefSeq" id="XP_022101139.1"/>
    </source>
</evidence>
<feature type="domain" description="K Homology" evidence="3">
    <location>
        <begin position="345"/>
        <end position="413"/>
    </location>
</feature>
<proteinExistence type="predicted"/>
<dbReference type="CDD" id="cd00105">
    <property type="entry name" value="KH-I"/>
    <property type="match status" value="1"/>
</dbReference>
<keyword evidence="1" id="KW-0694">RNA-binding</keyword>
<dbReference type="Proteomes" id="UP000694845">
    <property type="component" value="Unplaced"/>
</dbReference>
<dbReference type="RefSeq" id="XP_022101139.1">
    <property type="nucleotide sequence ID" value="XM_022245447.1"/>
</dbReference>
<evidence type="ECO:0000313" key="4">
    <source>
        <dbReference type="Proteomes" id="UP000694845"/>
    </source>
</evidence>
<dbReference type="InterPro" id="IPR036612">
    <property type="entry name" value="KH_dom_type_1_sf"/>
</dbReference>
<dbReference type="Pfam" id="PF00013">
    <property type="entry name" value="KH_1"/>
    <property type="match status" value="1"/>
</dbReference>
<dbReference type="Gene3D" id="3.30.310.210">
    <property type="match status" value="1"/>
</dbReference>
<dbReference type="GeneID" id="110984866"/>
<keyword evidence="4" id="KW-1185">Reference proteome</keyword>
<feature type="compositionally biased region" description="Acidic residues" evidence="2">
    <location>
        <begin position="324"/>
        <end position="338"/>
    </location>
</feature>
<dbReference type="KEGG" id="aplc:110984866"/>
<dbReference type="SMART" id="SM00322">
    <property type="entry name" value="KH"/>
    <property type="match status" value="2"/>
</dbReference>
<dbReference type="PROSITE" id="PS50084">
    <property type="entry name" value="KH_TYPE_1"/>
    <property type="match status" value="1"/>
</dbReference>
<dbReference type="SUPFAM" id="SSF54791">
    <property type="entry name" value="Eukaryotic type KH-domain (KH-domain type I)"/>
    <property type="match status" value="2"/>
</dbReference>
<dbReference type="InterPro" id="IPR004088">
    <property type="entry name" value="KH_dom_type_1"/>
</dbReference>
<dbReference type="OMA" id="AQLWIME"/>
<evidence type="ECO:0000256" key="1">
    <source>
        <dbReference type="PROSITE-ProRule" id="PRU00117"/>
    </source>
</evidence>
<sequence>MLTGPLFEPETVPQTMAPNLWRPTYGSYFTYDAPPSESNKTHSCPAKLVGPMYGRYASRPPLFELDRTSRPAVPNQWMPTCGVLSLYDVPPVESNKTSCPAVLTGPLYGQHDSLRPHLFRPITMPTPTAANPMQFNSVCSVPPTQFNDTSGCLVEQMGPPHGPSGTVVPTIGLLTVIPAHQEAVDLVSLRPPNTAPPSTSDRPPIRVMLPSRPSLIIQVLCAGVGFCCTRDVIAVLSAVISAWGGMTRKIKAAFSRLKNWIVAGTKMIHWPQQSHQHYFESFSPWVISTVTKVVRSSPVEAPVTVIFPPPRWCLAKNKPKQEDEHDETNSPEDISENDISDVGETKEVLIFKVKNGSFGRIIGKKGSIVKAMRNDFNLVIMYGRLDERHYFFKLEGKSSGVKSARALCYQRVQSGLEEIQPMDIAHRVSPENIISVKYSYFPWHHGRIVGKQARCLKEIRASNVAVWVNFGEEFHHMELTGTPSNVRKAQLWIMENLNATLFANMPDLVEAPDVQLPSQAGEDQGATAEAAGPEPEAVCGVCSWNWAQASSQH</sequence>
<dbReference type="OrthoDB" id="10185238at2759"/>
<dbReference type="GO" id="GO:0003723">
    <property type="term" value="F:RNA binding"/>
    <property type="evidence" value="ECO:0007669"/>
    <property type="project" value="UniProtKB-UniRule"/>
</dbReference>
<feature type="domain" description="K Homology" evidence="3">
    <location>
        <begin position="432"/>
        <end position="498"/>
    </location>
</feature>
<accession>A0A8B7Z676</accession>